<dbReference type="Gene3D" id="1.10.260.40">
    <property type="entry name" value="lambda repressor-like DNA-binding domains"/>
    <property type="match status" value="1"/>
</dbReference>
<keyword evidence="6" id="KW-1185">Reference proteome</keyword>
<keyword evidence="1" id="KW-0238">DNA-binding</keyword>
<evidence type="ECO:0000313" key="6">
    <source>
        <dbReference type="Proteomes" id="UP000838672"/>
    </source>
</evidence>
<feature type="domain" description="HTH cro/C1-type" evidence="4">
    <location>
        <begin position="3"/>
        <end position="56"/>
    </location>
</feature>
<dbReference type="Proteomes" id="UP000838672">
    <property type="component" value="Unassembled WGS sequence"/>
</dbReference>
<feature type="region of interest" description="Disordered" evidence="2">
    <location>
        <begin position="68"/>
        <end position="91"/>
    </location>
</feature>
<keyword evidence="3" id="KW-0812">Transmembrane</keyword>
<dbReference type="InterPro" id="IPR010982">
    <property type="entry name" value="Lambda_DNA-bd_dom_sf"/>
</dbReference>
<name>A0ABM8ZYQ6_9VIBR</name>
<dbReference type="EMBL" id="CAKLDI010000002">
    <property type="protein sequence ID" value="CAH0535473.1"/>
    <property type="molecule type" value="Genomic_DNA"/>
</dbReference>
<evidence type="ECO:0000256" key="3">
    <source>
        <dbReference type="SAM" id="Phobius"/>
    </source>
</evidence>
<dbReference type="CDD" id="cd00093">
    <property type="entry name" value="HTH_XRE"/>
    <property type="match status" value="1"/>
</dbReference>
<reference evidence="5" key="1">
    <citation type="submission" date="2021-11" db="EMBL/GenBank/DDBJ databases">
        <authorList>
            <person name="Rodrigo-Torres L."/>
            <person name="Arahal R. D."/>
            <person name="Lucena T."/>
        </authorList>
    </citation>
    <scope>NUCLEOTIDE SEQUENCE</scope>
    <source>
        <strain evidence="5">CECT 7929</strain>
    </source>
</reference>
<evidence type="ECO:0000256" key="2">
    <source>
        <dbReference type="SAM" id="MobiDB-lite"/>
    </source>
</evidence>
<gene>
    <name evidence="5" type="ORF">VST7929_03047</name>
</gene>
<comment type="caution">
    <text evidence="5">The sequence shown here is derived from an EMBL/GenBank/DDBJ whole genome shotgun (WGS) entry which is preliminary data.</text>
</comment>
<dbReference type="InterPro" id="IPR025698">
    <property type="entry name" value="2TM_dom"/>
</dbReference>
<feature type="compositionally biased region" description="Basic and acidic residues" evidence="2">
    <location>
        <begin position="75"/>
        <end position="91"/>
    </location>
</feature>
<evidence type="ECO:0000256" key="1">
    <source>
        <dbReference type="ARBA" id="ARBA00023125"/>
    </source>
</evidence>
<organism evidence="5 6">
    <name type="scientific">Vibrio stylophorae</name>
    <dbReference type="NCBI Taxonomy" id="659351"/>
    <lineage>
        <taxon>Bacteria</taxon>
        <taxon>Pseudomonadati</taxon>
        <taxon>Pseudomonadota</taxon>
        <taxon>Gammaproteobacteria</taxon>
        <taxon>Vibrionales</taxon>
        <taxon>Vibrionaceae</taxon>
        <taxon>Vibrio</taxon>
    </lineage>
</organism>
<dbReference type="RefSeq" id="WP_237468366.1">
    <property type="nucleotide sequence ID" value="NZ_CAKLDI010000002.1"/>
</dbReference>
<dbReference type="InterPro" id="IPR001387">
    <property type="entry name" value="Cro/C1-type_HTH"/>
</dbReference>
<keyword evidence="3" id="KW-1133">Transmembrane helix</keyword>
<feature type="transmembrane region" description="Helical" evidence="3">
    <location>
        <begin position="104"/>
        <end position="125"/>
    </location>
</feature>
<dbReference type="Pfam" id="PF01381">
    <property type="entry name" value="HTH_3"/>
    <property type="match status" value="1"/>
</dbReference>
<dbReference type="PROSITE" id="PS50943">
    <property type="entry name" value="HTH_CROC1"/>
    <property type="match status" value="1"/>
</dbReference>
<evidence type="ECO:0000259" key="4">
    <source>
        <dbReference type="PROSITE" id="PS50943"/>
    </source>
</evidence>
<sequence>MLIRKLRLQRGWSQDQLATFCDVSVRTIQRIERGEKPGLDTCNALAAVFEIDVEQLQQEIAMHHYINNDTTTPKHTNETRHDTDRSASKEELEMREEVRKLKKFYAKVLCYLAVMTLLLIINLITDPSYLWVVWPALGWGIGIVCYGISTYRIFDFFGDEWEKKQVEKRLKRKL</sequence>
<protein>
    <recommendedName>
        <fullName evidence="4">HTH cro/C1-type domain-containing protein</fullName>
    </recommendedName>
</protein>
<dbReference type="Pfam" id="PF13239">
    <property type="entry name" value="2TM"/>
    <property type="match status" value="1"/>
</dbReference>
<dbReference type="PANTHER" id="PTHR46558">
    <property type="entry name" value="TRACRIPTIONAL REGULATORY PROTEIN-RELATED-RELATED"/>
    <property type="match status" value="1"/>
</dbReference>
<accession>A0ABM8ZYQ6</accession>
<keyword evidence="3" id="KW-0472">Membrane</keyword>
<dbReference type="PANTHER" id="PTHR46558:SF4">
    <property type="entry name" value="DNA-BIDING PHAGE PROTEIN"/>
    <property type="match status" value="1"/>
</dbReference>
<evidence type="ECO:0000313" key="5">
    <source>
        <dbReference type="EMBL" id="CAH0535473.1"/>
    </source>
</evidence>
<feature type="transmembrane region" description="Helical" evidence="3">
    <location>
        <begin position="131"/>
        <end position="154"/>
    </location>
</feature>
<dbReference type="SUPFAM" id="SSF47413">
    <property type="entry name" value="lambda repressor-like DNA-binding domains"/>
    <property type="match status" value="1"/>
</dbReference>
<dbReference type="SMART" id="SM00530">
    <property type="entry name" value="HTH_XRE"/>
    <property type="match status" value="1"/>
</dbReference>
<proteinExistence type="predicted"/>